<keyword evidence="2" id="KW-0808">Transferase</keyword>
<proteinExistence type="predicted"/>
<keyword evidence="5" id="KW-0067">ATP-binding</keyword>
<dbReference type="PANTHER" id="PTHR43671:SF13">
    <property type="entry name" value="SERINE_THREONINE-PROTEIN KINASE NEK2"/>
    <property type="match status" value="1"/>
</dbReference>
<reference evidence="8 9" key="1">
    <citation type="journal article" date="2006" name="Proc. Natl. Acad. Sci. U.S.A.">
        <title>Evolution of sensory complexity recorded in a myxobacterial genome.</title>
        <authorList>
            <person name="Goldman B.S."/>
            <person name="Nierman W.C."/>
            <person name="Kaiser D."/>
            <person name="Slater S.C."/>
            <person name="Durkin A.S."/>
            <person name="Eisen J.A."/>
            <person name="Ronning C.M."/>
            <person name="Barbazuk W.B."/>
            <person name="Blanchard M."/>
            <person name="Field C."/>
            <person name="Halling C."/>
            <person name="Hinkle G."/>
            <person name="Iartchuk O."/>
            <person name="Kim H.S."/>
            <person name="Mackenzie C."/>
            <person name="Madupu R."/>
            <person name="Miller N."/>
            <person name="Shvartsbeyn A."/>
            <person name="Sullivan S.A."/>
            <person name="Vaudin M."/>
            <person name="Wiegand R."/>
            <person name="Kaplan H.B."/>
        </authorList>
    </citation>
    <scope>NUCLEOTIDE SEQUENCE [LARGE SCALE GENOMIC DNA]</scope>
    <source>
        <strain evidence="9">DK1622</strain>
    </source>
</reference>
<keyword evidence="9" id="KW-1185">Reference proteome</keyword>
<dbReference type="eggNOG" id="COG0515">
    <property type="taxonomic scope" value="Bacteria"/>
</dbReference>
<evidence type="ECO:0000259" key="7">
    <source>
        <dbReference type="PROSITE" id="PS50011"/>
    </source>
</evidence>
<dbReference type="AlphaFoldDB" id="Q1DAC3"/>
<evidence type="ECO:0000256" key="2">
    <source>
        <dbReference type="ARBA" id="ARBA00022679"/>
    </source>
</evidence>
<dbReference type="GO" id="GO:0005524">
    <property type="term" value="F:ATP binding"/>
    <property type="evidence" value="ECO:0007669"/>
    <property type="project" value="UniProtKB-KW"/>
</dbReference>
<dbReference type="InterPro" id="IPR000719">
    <property type="entry name" value="Prot_kinase_dom"/>
</dbReference>
<dbReference type="OrthoDB" id="5521996at2"/>
<evidence type="ECO:0000256" key="3">
    <source>
        <dbReference type="ARBA" id="ARBA00022741"/>
    </source>
</evidence>
<evidence type="ECO:0000313" key="8">
    <source>
        <dbReference type="EMBL" id="ABF91050.1"/>
    </source>
</evidence>
<dbReference type="STRING" id="246197.MXAN_2177"/>
<keyword evidence="8" id="KW-0723">Serine/threonine-protein kinase</keyword>
<dbReference type="EMBL" id="CP000113">
    <property type="protein sequence ID" value="ABF91050.1"/>
    <property type="molecule type" value="Genomic_DNA"/>
</dbReference>
<dbReference type="EC" id="2.7.11.1" evidence="1"/>
<accession>Q1DAC3</accession>
<dbReference type="PANTHER" id="PTHR43671">
    <property type="entry name" value="SERINE/THREONINE-PROTEIN KINASE NEK"/>
    <property type="match status" value="1"/>
</dbReference>
<name>Q1DAC3_MYXXD</name>
<feature type="region of interest" description="Disordered" evidence="6">
    <location>
        <begin position="355"/>
        <end position="405"/>
    </location>
</feature>
<keyword evidence="4 8" id="KW-0418">Kinase</keyword>
<dbReference type="Proteomes" id="UP000002402">
    <property type="component" value="Chromosome"/>
</dbReference>
<dbReference type="SUPFAM" id="SSF56112">
    <property type="entry name" value="Protein kinase-like (PK-like)"/>
    <property type="match status" value="1"/>
</dbReference>
<dbReference type="HOGENOM" id="CLU_000288_147_1_7"/>
<evidence type="ECO:0000313" key="9">
    <source>
        <dbReference type="Proteomes" id="UP000002402"/>
    </source>
</evidence>
<evidence type="ECO:0000256" key="5">
    <source>
        <dbReference type="ARBA" id="ARBA00022840"/>
    </source>
</evidence>
<dbReference type="PROSITE" id="PS50011">
    <property type="entry name" value="PROTEIN_KINASE_DOM"/>
    <property type="match status" value="1"/>
</dbReference>
<feature type="compositionally biased region" description="Basic and acidic residues" evidence="6">
    <location>
        <begin position="387"/>
        <end position="405"/>
    </location>
</feature>
<dbReference type="Pfam" id="PF00069">
    <property type="entry name" value="Pkinase"/>
    <property type="match status" value="1"/>
</dbReference>
<organism evidence="8 9">
    <name type="scientific">Myxococcus xanthus (strain DK1622)</name>
    <dbReference type="NCBI Taxonomy" id="246197"/>
    <lineage>
        <taxon>Bacteria</taxon>
        <taxon>Pseudomonadati</taxon>
        <taxon>Myxococcota</taxon>
        <taxon>Myxococcia</taxon>
        <taxon>Myxococcales</taxon>
        <taxon>Cystobacterineae</taxon>
        <taxon>Myxococcaceae</taxon>
        <taxon>Myxococcus</taxon>
    </lineage>
</organism>
<gene>
    <name evidence="8" type="ordered locus">MXAN_2177</name>
</gene>
<dbReference type="InterPro" id="IPR011009">
    <property type="entry name" value="Kinase-like_dom_sf"/>
</dbReference>
<keyword evidence="3" id="KW-0547">Nucleotide-binding</keyword>
<feature type="domain" description="Protein kinase" evidence="7">
    <location>
        <begin position="51"/>
        <end position="362"/>
    </location>
</feature>
<dbReference type="GO" id="GO:0004674">
    <property type="term" value="F:protein serine/threonine kinase activity"/>
    <property type="evidence" value="ECO:0007669"/>
    <property type="project" value="UniProtKB-KW"/>
</dbReference>
<sequence length="405" mass="43535">MRAFPQPDAAGSVFLVALVASSHTRGNGMSKAIEFKIPRGAILFSAGGVGYEYREDLGPTHHGMALFVARLRTASGAPRGKVLLKAVPAPSETEGARVMRARAKLDEQVRLATFLNHPSILKVHGLHKVEGYWYVSTEHPDGHSLNELLTLVGESQRWFPPLFVLYVGAQVAAALEHAHAAKDEQGRPLNIVHRAVDVEHVFVNWDGTVQLADFGLALSDLPGRVASSARGPYGDHFYSSPEMLLGGSVDARSDLFMLGVVLLELATGKNLLFCPDDITPEVMGSLPTKKRRRVARAIKRATLAGAPPLVADAIWRAATLTAADVDAMTEGLPQGLRVTLNRLLRVAPRERYQSAGESHGLVAHEEASSGRSGNQAGHARRGAAVGGRRDLARGDTDGCGRRRDD</sequence>
<dbReference type="Gene3D" id="3.30.200.20">
    <property type="entry name" value="Phosphorylase Kinase, domain 1"/>
    <property type="match status" value="1"/>
</dbReference>
<evidence type="ECO:0000256" key="6">
    <source>
        <dbReference type="SAM" id="MobiDB-lite"/>
    </source>
</evidence>
<protein>
    <recommendedName>
        <fullName evidence="1">non-specific serine/threonine protein kinase</fullName>
        <ecNumber evidence="1">2.7.11.1</ecNumber>
    </recommendedName>
</protein>
<dbReference type="InterPro" id="IPR050660">
    <property type="entry name" value="NEK_Ser/Thr_kinase"/>
</dbReference>
<dbReference type="EnsemblBacteria" id="ABF91050">
    <property type="protein sequence ID" value="ABF91050"/>
    <property type="gene ID" value="MXAN_2177"/>
</dbReference>
<dbReference type="KEGG" id="mxa:MXAN_2177"/>
<dbReference type="Gene3D" id="1.10.510.10">
    <property type="entry name" value="Transferase(Phosphotransferase) domain 1"/>
    <property type="match status" value="1"/>
</dbReference>
<evidence type="ECO:0000256" key="1">
    <source>
        <dbReference type="ARBA" id="ARBA00012513"/>
    </source>
</evidence>
<evidence type="ECO:0000256" key="4">
    <source>
        <dbReference type="ARBA" id="ARBA00022777"/>
    </source>
</evidence>